<comment type="caution">
    <text evidence="2">The sequence shown here is derived from an EMBL/GenBank/DDBJ whole genome shotgun (WGS) entry which is preliminary data.</text>
</comment>
<keyword evidence="1" id="KW-0812">Transmembrane</keyword>
<reference evidence="3" key="1">
    <citation type="journal article" date="2019" name="Int. J. Syst. Evol. Microbiol.">
        <title>The Global Catalogue of Microorganisms (GCM) 10K type strain sequencing project: providing services to taxonomists for standard genome sequencing and annotation.</title>
        <authorList>
            <consortium name="The Broad Institute Genomics Platform"/>
            <consortium name="The Broad Institute Genome Sequencing Center for Infectious Disease"/>
            <person name="Wu L."/>
            <person name="Ma J."/>
        </authorList>
    </citation>
    <scope>NUCLEOTIDE SEQUENCE [LARGE SCALE GENOMIC DNA]</scope>
    <source>
        <strain evidence="3">CCUG 49018</strain>
    </source>
</reference>
<keyword evidence="1" id="KW-1133">Transmembrane helix</keyword>
<evidence type="ECO:0000256" key="1">
    <source>
        <dbReference type="SAM" id="Phobius"/>
    </source>
</evidence>
<keyword evidence="1" id="KW-0472">Membrane</keyword>
<sequence>MAERGTTGREQGTDGDVTPSAADALAIIQQAQSHAASRLTPSIGVFYTIWGVVWVVIGLVWFLAGIDVVSPAASGWGTGVAVVAASVLSAVIGIRTGRGISGPSTRQGLWYGLSWPISMVLLGVLVGALGSTGVPGDTMAVVGPALYVFLAGALYMLSGAIWTSRVDYVLGIWIMVVAVVSMLVGLPASPLVIGLGGGGALLFAGVRALARRSAR</sequence>
<feature type="transmembrane region" description="Helical" evidence="1">
    <location>
        <begin position="109"/>
        <end position="129"/>
    </location>
</feature>
<feature type="transmembrane region" description="Helical" evidence="1">
    <location>
        <begin position="192"/>
        <end position="210"/>
    </location>
</feature>
<dbReference type="Proteomes" id="UP001597182">
    <property type="component" value="Unassembled WGS sequence"/>
</dbReference>
<feature type="transmembrane region" description="Helical" evidence="1">
    <location>
        <begin position="141"/>
        <end position="161"/>
    </location>
</feature>
<organism evidence="2 3">
    <name type="scientific">Pseudonocardia benzenivorans</name>
    <dbReference type="NCBI Taxonomy" id="228005"/>
    <lineage>
        <taxon>Bacteria</taxon>
        <taxon>Bacillati</taxon>
        <taxon>Actinomycetota</taxon>
        <taxon>Actinomycetes</taxon>
        <taxon>Pseudonocardiales</taxon>
        <taxon>Pseudonocardiaceae</taxon>
        <taxon>Pseudonocardia</taxon>
    </lineage>
</organism>
<name>A0ABW3VAX0_9PSEU</name>
<dbReference type="EMBL" id="JBHTMB010000006">
    <property type="protein sequence ID" value="MFD1231808.1"/>
    <property type="molecule type" value="Genomic_DNA"/>
</dbReference>
<keyword evidence="3" id="KW-1185">Reference proteome</keyword>
<evidence type="ECO:0000313" key="3">
    <source>
        <dbReference type="Proteomes" id="UP001597182"/>
    </source>
</evidence>
<feature type="transmembrane region" description="Helical" evidence="1">
    <location>
        <begin position="168"/>
        <end position="186"/>
    </location>
</feature>
<proteinExistence type="predicted"/>
<accession>A0ABW3VAX0</accession>
<feature type="transmembrane region" description="Helical" evidence="1">
    <location>
        <begin position="76"/>
        <end position="97"/>
    </location>
</feature>
<gene>
    <name evidence="2" type="ORF">ACFQ34_00780</name>
</gene>
<feature type="transmembrane region" description="Helical" evidence="1">
    <location>
        <begin position="44"/>
        <end position="64"/>
    </location>
</feature>
<protein>
    <submittedName>
        <fullName evidence="2">Uncharacterized protein</fullName>
    </submittedName>
</protein>
<evidence type="ECO:0000313" key="2">
    <source>
        <dbReference type="EMBL" id="MFD1231808.1"/>
    </source>
</evidence>
<dbReference type="RefSeq" id="WP_013672417.1">
    <property type="nucleotide sequence ID" value="NZ_BAABKS010000080.1"/>
</dbReference>